<protein>
    <submittedName>
        <fullName evidence="1">Uncharacterized protein</fullName>
    </submittedName>
</protein>
<evidence type="ECO:0000313" key="2">
    <source>
        <dbReference type="Proteomes" id="UP001152533"/>
    </source>
</evidence>
<dbReference type="EMBL" id="CAMGZC010000618">
    <property type="protein sequence ID" value="CAI0648893.1"/>
    <property type="molecule type" value="Genomic_DNA"/>
</dbReference>
<name>A0A9W4RUS7_9PEZI</name>
<gene>
    <name evidence="1" type="ORF">CGXH109_LOCUS80465</name>
</gene>
<accession>A0A9W4RUS7</accession>
<dbReference type="Proteomes" id="UP001152533">
    <property type="component" value="Unassembled WGS sequence"/>
</dbReference>
<sequence>MPEDQNWALAWVSKRQVEWPDPVSVGSDGPLNPLVDFSYMDSTKIPITAPHGNDIIYDPSHITENTTLPRSEEFEVRKPHGCPENELLVWPFPGPLNDIRVLDPTASPKGTYAKRQPFVVPGADGASQTFHPIASLPACYPLVSHLTIEVDHLKEFESVCHRISEQHEFELDDDGNEVSEYCIDEECQDHPWRYYQNPPKLCVDAKQRPFVTLGEVVVAVHDWLHTLHDDIILAESATFGDAWGQQWPPFIPRDTMFWIDGCAASGYVTLTQQGPNGSGNGHDRDKYWEERLGRMAQMRKRLMDEAGLTTTTD</sequence>
<dbReference type="AlphaFoldDB" id="A0A9W4RUS7"/>
<keyword evidence="2" id="KW-1185">Reference proteome</keyword>
<proteinExistence type="predicted"/>
<comment type="caution">
    <text evidence="1">The sequence shown here is derived from an EMBL/GenBank/DDBJ whole genome shotgun (WGS) entry which is preliminary data.</text>
</comment>
<evidence type="ECO:0000313" key="1">
    <source>
        <dbReference type="EMBL" id="CAI0648893.1"/>
    </source>
</evidence>
<organism evidence="1 2">
    <name type="scientific">Colletotrichum noveboracense</name>
    <dbReference type="NCBI Taxonomy" id="2664923"/>
    <lineage>
        <taxon>Eukaryota</taxon>
        <taxon>Fungi</taxon>
        <taxon>Dikarya</taxon>
        <taxon>Ascomycota</taxon>
        <taxon>Pezizomycotina</taxon>
        <taxon>Sordariomycetes</taxon>
        <taxon>Hypocreomycetidae</taxon>
        <taxon>Glomerellales</taxon>
        <taxon>Glomerellaceae</taxon>
        <taxon>Colletotrichum</taxon>
        <taxon>Colletotrichum gloeosporioides species complex</taxon>
    </lineage>
</organism>
<reference evidence="1" key="1">
    <citation type="submission" date="2022-08" db="EMBL/GenBank/DDBJ databases">
        <authorList>
            <person name="Giroux E."/>
            <person name="Giroux E."/>
        </authorList>
    </citation>
    <scope>NUCLEOTIDE SEQUENCE</scope>
    <source>
        <strain evidence="1">H1091258</strain>
    </source>
</reference>